<dbReference type="EMBL" id="KV427658">
    <property type="protein sequence ID" value="KZT01875.1"/>
    <property type="molecule type" value="Genomic_DNA"/>
</dbReference>
<sequence>MHRRAPTFGHSTNTVGVTLRHITRRSLGLWPIRQSIMNGAVYDQWEAVHCLHRQQIADEGHPKDPRDIGRRAPQGKPTSVKTRDHYRLNKTTAGQSLVMWTCRACTNHEAACLTFNASSMR</sequence>
<dbReference type="InParanoid" id="A0A165BYE7"/>
<gene>
    <name evidence="2" type="ORF">LAESUDRAFT_447638</name>
</gene>
<reference evidence="2 3" key="1">
    <citation type="journal article" date="2016" name="Mol. Biol. Evol.">
        <title>Comparative Genomics of Early-Diverging Mushroom-Forming Fungi Provides Insights into the Origins of Lignocellulose Decay Capabilities.</title>
        <authorList>
            <person name="Nagy L.G."/>
            <person name="Riley R."/>
            <person name="Tritt A."/>
            <person name="Adam C."/>
            <person name="Daum C."/>
            <person name="Floudas D."/>
            <person name="Sun H."/>
            <person name="Yadav J.S."/>
            <person name="Pangilinan J."/>
            <person name="Larsson K.H."/>
            <person name="Matsuura K."/>
            <person name="Barry K."/>
            <person name="Labutti K."/>
            <person name="Kuo R."/>
            <person name="Ohm R.A."/>
            <person name="Bhattacharya S.S."/>
            <person name="Shirouzu T."/>
            <person name="Yoshinaga Y."/>
            <person name="Martin F.M."/>
            <person name="Grigoriev I.V."/>
            <person name="Hibbett D.S."/>
        </authorList>
    </citation>
    <scope>NUCLEOTIDE SEQUENCE [LARGE SCALE GENOMIC DNA]</scope>
    <source>
        <strain evidence="2 3">93-53</strain>
    </source>
</reference>
<keyword evidence="3" id="KW-1185">Reference proteome</keyword>
<organism evidence="2 3">
    <name type="scientific">Laetiporus sulphureus 93-53</name>
    <dbReference type="NCBI Taxonomy" id="1314785"/>
    <lineage>
        <taxon>Eukaryota</taxon>
        <taxon>Fungi</taxon>
        <taxon>Dikarya</taxon>
        <taxon>Basidiomycota</taxon>
        <taxon>Agaricomycotina</taxon>
        <taxon>Agaricomycetes</taxon>
        <taxon>Polyporales</taxon>
        <taxon>Laetiporus</taxon>
    </lineage>
</organism>
<feature type="compositionally biased region" description="Basic and acidic residues" evidence="1">
    <location>
        <begin position="57"/>
        <end position="70"/>
    </location>
</feature>
<evidence type="ECO:0000313" key="2">
    <source>
        <dbReference type="EMBL" id="KZT01875.1"/>
    </source>
</evidence>
<dbReference type="GeneID" id="63819529"/>
<dbReference type="RefSeq" id="XP_040759615.1">
    <property type="nucleotide sequence ID" value="XM_040902498.1"/>
</dbReference>
<dbReference type="Proteomes" id="UP000076871">
    <property type="component" value="Unassembled WGS sequence"/>
</dbReference>
<evidence type="ECO:0000313" key="3">
    <source>
        <dbReference type="Proteomes" id="UP000076871"/>
    </source>
</evidence>
<evidence type="ECO:0000256" key="1">
    <source>
        <dbReference type="SAM" id="MobiDB-lite"/>
    </source>
</evidence>
<name>A0A165BYE7_9APHY</name>
<dbReference type="AlphaFoldDB" id="A0A165BYE7"/>
<proteinExistence type="predicted"/>
<accession>A0A165BYE7</accession>
<protein>
    <submittedName>
        <fullName evidence="2">Uncharacterized protein</fullName>
    </submittedName>
</protein>
<feature type="region of interest" description="Disordered" evidence="1">
    <location>
        <begin position="57"/>
        <end position="84"/>
    </location>
</feature>